<dbReference type="Pfam" id="PF01551">
    <property type="entry name" value="Peptidase_M23"/>
    <property type="match status" value="1"/>
</dbReference>
<sequence>MPFFPKRLAVSAVLVLASAAVAVPLASADDHHHEHVLKHRQHLVQGRLHSAQHDLDESSKSYSRATARLEGAQHELSQARARLERVRDRLGAARKQAARLQRELKEAQARLDKAAQALRDAKAEVENQRQQVRGTVLEQATDGNPVLQTISSYLDSGSVEDVMTTDTASGLVVGLESDTLDALQVAEAAVEDHKDDVEAARNAVQHKKDAADRTVHRVAGLVSDARDTKERVDRLVLERTHARRAALNARRHDREALERLQARENRIKDKILRLSQQQSGSYVGPADGLLMPPVSGPVTSPFGWRIHPIYGYWGLHNGTDFGAPCGAPLVASASGTVIDEHYDSVYGNRLYLAIGKINGDTITLVYNHMSSYKVGQGAHVARGQVLGYVGQTGWATGCHLHFIVERNGTPVDPMQYL</sequence>
<dbReference type="Gene3D" id="2.70.70.10">
    <property type="entry name" value="Glucose Permease (Domain IIA)"/>
    <property type="match status" value="1"/>
</dbReference>
<dbReference type="RefSeq" id="WP_344774869.1">
    <property type="nucleotide sequence ID" value="NZ_BAABAH010000005.1"/>
</dbReference>
<dbReference type="CDD" id="cd06503">
    <property type="entry name" value="ATP-synt_Fo_b"/>
    <property type="match status" value="1"/>
</dbReference>
<dbReference type="InterPro" id="IPR011055">
    <property type="entry name" value="Dup_hybrid_motif"/>
</dbReference>
<dbReference type="PANTHER" id="PTHR21666">
    <property type="entry name" value="PEPTIDASE-RELATED"/>
    <property type="match status" value="1"/>
</dbReference>
<dbReference type="SUPFAM" id="SSF57997">
    <property type="entry name" value="Tropomyosin"/>
    <property type="match status" value="1"/>
</dbReference>
<organism evidence="4 5">
    <name type="scientific">Nocardioides panacisoli</name>
    <dbReference type="NCBI Taxonomy" id="627624"/>
    <lineage>
        <taxon>Bacteria</taxon>
        <taxon>Bacillati</taxon>
        <taxon>Actinomycetota</taxon>
        <taxon>Actinomycetes</taxon>
        <taxon>Propionibacteriales</taxon>
        <taxon>Nocardioidaceae</taxon>
        <taxon>Nocardioides</taxon>
    </lineage>
</organism>
<evidence type="ECO:0000313" key="5">
    <source>
        <dbReference type="Proteomes" id="UP001501821"/>
    </source>
</evidence>
<dbReference type="InterPro" id="IPR016047">
    <property type="entry name" value="M23ase_b-sheet_dom"/>
</dbReference>
<reference evidence="5" key="1">
    <citation type="journal article" date="2019" name="Int. J. Syst. Evol. Microbiol.">
        <title>The Global Catalogue of Microorganisms (GCM) 10K type strain sequencing project: providing services to taxonomists for standard genome sequencing and annotation.</title>
        <authorList>
            <consortium name="The Broad Institute Genomics Platform"/>
            <consortium name="The Broad Institute Genome Sequencing Center for Infectious Disease"/>
            <person name="Wu L."/>
            <person name="Ma J."/>
        </authorList>
    </citation>
    <scope>NUCLEOTIDE SEQUENCE [LARGE SCALE GENOMIC DNA]</scope>
    <source>
        <strain evidence="5">JCM 16953</strain>
    </source>
</reference>
<keyword evidence="2" id="KW-0732">Signal</keyword>
<dbReference type="SUPFAM" id="SSF51261">
    <property type="entry name" value="Duplicated hybrid motif"/>
    <property type="match status" value="1"/>
</dbReference>
<evidence type="ECO:0000256" key="2">
    <source>
        <dbReference type="SAM" id="SignalP"/>
    </source>
</evidence>
<feature type="domain" description="M23ase beta-sheet core" evidence="3">
    <location>
        <begin position="315"/>
        <end position="413"/>
    </location>
</feature>
<feature type="coiled-coil region" evidence="1">
    <location>
        <begin position="62"/>
        <end position="138"/>
    </location>
</feature>
<evidence type="ECO:0000259" key="3">
    <source>
        <dbReference type="Pfam" id="PF01551"/>
    </source>
</evidence>
<proteinExistence type="predicted"/>
<dbReference type="EMBL" id="BAABAH010000005">
    <property type="protein sequence ID" value="GAA3818052.1"/>
    <property type="molecule type" value="Genomic_DNA"/>
</dbReference>
<keyword evidence="5" id="KW-1185">Reference proteome</keyword>
<feature type="chain" id="PRO_5045627961" description="M23ase beta-sheet core domain-containing protein" evidence="2">
    <location>
        <begin position="23"/>
        <end position="417"/>
    </location>
</feature>
<comment type="caution">
    <text evidence="4">The sequence shown here is derived from an EMBL/GenBank/DDBJ whole genome shotgun (WGS) entry which is preliminary data.</text>
</comment>
<dbReference type="PANTHER" id="PTHR21666:SF270">
    <property type="entry name" value="MUREIN HYDROLASE ACTIVATOR ENVC"/>
    <property type="match status" value="1"/>
</dbReference>
<protein>
    <recommendedName>
        <fullName evidence="3">M23ase beta-sheet core domain-containing protein</fullName>
    </recommendedName>
</protein>
<dbReference type="InterPro" id="IPR050570">
    <property type="entry name" value="Cell_wall_metabolism_enzyme"/>
</dbReference>
<evidence type="ECO:0000256" key="1">
    <source>
        <dbReference type="SAM" id="Coils"/>
    </source>
</evidence>
<dbReference type="CDD" id="cd12797">
    <property type="entry name" value="M23_peptidase"/>
    <property type="match status" value="1"/>
</dbReference>
<evidence type="ECO:0000313" key="4">
    <source>
        <dbReference type="EMBL" id="GAA3818052.1"/>
    </source>
</evidence>
<feature type="signal peptide" evidence="2">
    <location>
        <begin position="1"/>
        <end position="22"/>
    </location>
</feature>
<dbReference type="Proteomes" id="UP001501821">
    <property type="component" value="Unassembled WGS sequence"/>
</dbReference>
<dbReference type="Gene3D" id="1.20.120.330">
    <property type="entry name" value="Nucleotidyltransferases domain 2"/>
    <property type="match status" value="1"/>
</dbReference>
<accession>A0ABP7IGQ1</accession>
<feature type="coiled-coil region" evidence="1">
    <location>
        <begin position="183"/>
        <end position="210"/>
    </location>
</feature>
<name>A0ABP7IGQ1_9ACTN</name>
<keyword evidence="1" id="KW-0175">Coiled coil</keyword>
<gene>
    <name evidence="4" type="ORF">GCM10022242_19970</name>
</gene>